<feature type="DNA-binding region" description="OmpR/PhoB-type" evidence="8">
    <location>
        <begin position="123"/>
        <end position="222"/>
    </location>
</feature>
<keyword evidence="4" id="KW-0805">Transcription regulation</keyword>
<keyword evidence="12" id="KW-1185">Reference proteome</keyword>
<accession>A0ABV6GMI2</accession>
<comment type="caution">
    <text evidence="11">The sequence shown here is derived from an EMBL/GenBank/DDBJ whole genome shotgun (WGS) entry which is preliminary data.</text>
</comment>
<feature type="domain" description="Response regulatory" evidence="9">
    <location>
        <begin position="1"/>
        <end position="115"/>
    </location>
</feature>
<evidence type="ECO:0000256" key="1">
    <source>
        <dbReference type="ARBA" id="ARBA00004496"/>
    </source>
</evidence>
<feature type="domain" description="OmpR/PhoB-type" evidence="10">
    <location>
        <begin position="123"/>
        <end position="222"/>
    </location>
</feature>
<dbReference type="Pfam" id="PF00072">
    <property type="entry name" value="Response_reg"/>
    <property type="match status" value="1"/>
</dbReference>
<dbReference type="InterPro" id="IPR001789">
    <property type="entry name" value="Sig_transdc_resp-reg_receiver"/>
</dbReference>
<dbReference type="InterPro" id="IPR001867">
    <property type="entry name" value="OmpR/PhoB-type_DNA-bd"/>
</dbReference>
<evidence type="ECO:0000256" key="3">
    <source>
        <dbReference type="ARBA" id="ARBA00023012"/>
    </source>
</evidence>
<name>A0ABV6GMI2_9BACI</name>
<evidence type="ECO:0000259" key="9">
    <source>
        <dbReference type="PROSITE" id="PS50110"/>
    </source>
</evidence>
<keyword evidence="3" id="KW-0902">Two-component regulatory system</keyword>
<dbReference type="Gene3D" id="6.10.250.690">
    <property type="match status" value="1"/>
</dbReference>
<evidence type="ECO:0000256" key="2">
    <source>
        <dbReference type="ARBA" id="ARBA00022553"/>
    </source>
</evidence>
<organism evidence="11 12">
    <name type="scientific">Metabacillus herbersteinensis</name>
    <dbReference type="NCBI Taxonomy" id="283816"/>
    <lineage>
        <taxon>Bacteria</taxon>
        <taxon>Bacillati</taxon>
        <taxon>Bacillota</taxon>
        <taxon>Bacilli</taxon>
        <taxon>Bacillales</taxon>
        <taxon>Bacillaceae</taxon>
        <taxon>Metabacillus</taxon>
    </lineage>
</organism>
<dbReference type="PROSITE" id="PS50110">
    <property type="entry name" value="RESPONSE_REGULATORY"/>
    <property type="match status" value="1"/>
</dbReference>
<evidence type="ECO:0000256" key="6">
    <source>
        <dbReference type="ARBA" id="ARBA00023163"/>
    </source>
</evidence>
<dbReference type="InterPro" id="IPR039420">
    <property type="entry name" value="WalR-like"/>
</dbReference>
<dbReference type="SMART" id="SM00448">
    <property type="entry name" value="REC"/>
    <property type="match status" value="1"/>
</dbReference>
<dbReference type="Gene3D" id="3.40.50.2300">
    <property type="match status" value="1"/>
</dbReference>
<keyword evidence="5 8" id="KW-0238">DNA-binding</keyword>
<dbReference type="PANTHER" id="PTHR48111:SF73">
    <property type="entry name" value="ALKALINE PHOSPHATASE SYNTHESIS TRANSCRIPTIONAL REGULATORY PROTEIN PHOP"/>
    <property type="match status" value="1"/>
</dbReference>
<dbReference type="PANTHER" id="PTHR48111">
    <property type="entry name" value="REGULATOR OF RPOS"/>
    <property type="match status" value="1"/>
</dbReference>
<protein>
    <submittedName>
        <fullName evidence="11">Response regulator transcription factor</fullName>
    </submittedName>
</protein>
<dbReference type="SMART" id="SM00862">
    <property type="entry name" value="Trans_reg_C"/>
    <property type="match status" value="1"/>
</dbReference>
<dbReference type="CDD" id="cd00383">
    <property type="entry name" value="trans_reg_C"/>
    <property type="match status" value="1"/>
</dbReference>
<comment type="subcellular location">
    <subcellularLocation>
        <location evidence="1">Cytoplasm</location>
    </subcellularLocation>
</comment>
<dbReference type="InterPro" id="IPR016032">
    <property type="entry name" value="Sig_transdc_resp-reg_C-effctor"/>
</dbReference>
<keyword evidence="6" id="KW-0804">Transcription</keyword>
<evidence type="ECO:0000313" key="12">
    <source>
        <dbReference type="Proteomes" id="UP001589854"/>
    </source>
</evidence>
<dbReference type="PROSITE" id="PS51755">
    <property type="entry name" value="OMPR_PHOB"/>
    <property type="match status" value="1"/>
</dbReference>
<reference evidence="11 12" key="1">
    <citation type="submission" date="2024-09" db="EMBL/GenBank/DDBJ databases">
        <authorList>
            <person name="Sun Q."/>
            <person name="Mori K."/>
        </authorList>
    </citation>
    <scope>NUCLEOTIDE SEQUENCE [LARGE SCALE GENOMIC DNA]</scope>
    <source>
        <strain evidence="11 12">CCM 7228</strain>
    </source>
</reference>
<evidence type="ECO:0000256" key="5">
    <source>
        <dbReference type="ARBA" id="ARBA00023125"/>
    </source>
</evidence>
<evidence type="ECO:0000256" key="4">
    <source>
        <dbReference type="ARBA" id="ARBA00023015"/>
    </source>
</evidence>
<keyword evidence="2 7" id="KW-0597">Phosphoprotein</keyword>
<gene>
    <name evidence="11" type="ORF">ACFFIX_26690</name>
</gene>
<evidence type="ECO:0000256" key="7">
    <source>
        <dbReference type="PROSITE-ProRule" id="PRU00169"/>
    </source>
</evidence>
<evidence type="ECO:0000313" key="11">
    <source>
        <dbReference type="EMBL" id="MFC0274898.1"/>
    </source>
</evidence>
<dbReference type="SUPFAM" id="SSF52172">
    <property type="entry name" value="CheY-like"/>
    <property type="match status" value="1"/>
</dbReference>
<evidence type="ECO:0000256" key="8">
    <source>
        <dbReference type="PROSITE-ProRule" id="PRU01091"/>
    </source>
</evidence>
<feature type="modified residue" description="4-aspartylphosphate" evidence="7">
    <location>
        <position position="51"/>
    </location>
</feature>
<evidence type="ECO:0000259" key="10">
    <source>
        <dbReference type="PROSITE" id="PS51755"/>
    </source>
</evidence>
<dbReference type="Pfam" id="PF00486">
    <property type="entry name" value="Trans_reg_C"/>
    <property type="match status" value="1"/>
</dbReference>
<sequence>MQSVLLVENKKEIDRLSLILAKNRFKSIRKVCEEEAITVIQNEIIHLVILDQMVSPFDWIETCKKVRDYSNVPIIFLTECFDKESIIKGLDNGADDFMVKPIDDDVFLAKVKAILRRGDIRNTQKSNVKGLVIDRDTCEVRYQDQVVNTTRIEYLLIDYFLSNRNKVFTREELISQVWEYEYTETRTVDSHIRNIRDKLRHSDFPVDTYLLTVRGFGYRWSD</sequence>
<dbReference type="InterPro" id="IPR036388">
    <property type="entry name" value="WH-like_DNA-bd_sf"/>
</dbReference>
<dbReference type="SUPFAM" id="SSF46894">
    <property type="entry name" value="C-terminal effector domain of the bipartite response regulators"/>
    <property type="match status" value="1"/>
</dbReference>
<dbReference type="Gene3D" id="1.10.10.10">
    <property type="entry name" value="Winged helix-like DNA-binding domain superfamily/Winged helix DNA-binding domain"/>
    <property type="match status" value="1"/>
</dbReference>
<dbReference type="Proteomes" id="UP001589854">
    <property type="component" value="Unassembled WGS sequence"/>
</dbReference>
<proteinExistence type="predicted"/>
<dbReference type="InterPro" id="IPR011006">
    <property type="entry name" value="CheY-like_superfamily"/>
</dbReference>
<dbReference type="EMBL" id="JBHLVO010000052">
    <property type="protein sequence ID" value="MFC0274898.1"/>
    <property type="molecule type" value="Genomic_DNA"/>
</dbReference>